<evidence type="ECO:0000313" key="2">
    <source>
        <dbReference type="EMBL" id="MFC7310285.1"/>
    </source>
</evidence>
<reference evidence="3" key="1">
    <citation type="journal article" date="2019" name="Int. J. Syst. Evol. Microbiol.">
        <title>The Global Catalogue of Microorganisms (GCM) 10K type strain sequencing project: providing services to taxonomists for standard genome sequencing and annotation.</title>
        <authorList>
            <consortium name="The Broad Institute Genomics Platform"/>
            <consortium name="The Broad Institute Genome Sequencing Center for Infectious Disease"/>
            <person name="Wu L."/>
            <person name="Ma J."/>
        </authorList>
    </citation>
    <scope>NUCLEOTIDE SEQUENCE [LARGE SCALE GENOMIC DNA]</scope>
    <source>
        <strain evidence="3">SYNS20</strain>
    </source>
</reference>
<name>A0ABW2JXP6_9ACTN</name>
<dbReference type="RefSeq" id="WP_381840516.1">
    <property type="nucleotide sequence ID" value="NZ_JBHTCF010000031.1"/>
</dbReference>
<keyword evidence="3" id="KW-1185">Reference proteome</keyword>
<proteinExistence type="predicted"/>
<organism evidence="2 3">
    <name type="scientific">Streptomyces monticola</name>
    <dbReference type="NCBI Taxonomy" id="2666263"/>
    <lineage>
        <taxon>Bacteria</taxon>
        <taxon>Bacillati</taxon>
        <taxon>Actinomycetota</taxon>
        <taxon>Actinomycetes</taxon>
        <taxon>Kitasatosporales</taxon>
        <taxon>Streptomycetaceae</taxon>
        <taxon>Streptomyces</taxon>
    </lineage>
</organism>
<evidence type="ECO:0000313" key="3">
    <source>
        <dbReference type="Proteomes" id="UP001596523"/>
    </source>
</evidence>
<feature type="region of interest" description="Disordered" evidence="1">
    <location>
        <begin position="1"/>
        <end position="25"/>
    </location>
</feature>
<gene>
    <name evidence="2" type="ORF">ACFQVC_39500</name>
</gene>
<dbReference type="EMBL" id="JBHTCF010000031">
    <property type="protein sequence ID" value="MFC7310285.1"/>
    <property type="molecule type" value="Genomic_DNA"/>
</dbReference>
<accession>A0ABW2JXP6</accession>
<protein>
    <recommendedName>
        <fullName evidence="4">Nitrogen fixation protein</fullName>
    </recommendedName>
</protein>
<sequence length="165" mass="17544">MTPHTAPKTAPESGTDEPVTWCPSGAADAPESVVLGVRSGDGGEVIYLADPVPAADVLGAIPEGIEPRRVLRFASHCVANCANRRGTQCSLVDRVVAADPGRDTAAAPRCHLRARCQWWTQAGLAACRRCPAVSSLHHTDEELATLVAEPTTTLDQLNEWIAERN</sequence>
<comment type="caution">
    <text evidence="2">The sequence shown here is derived from an EMBL/GenBank/DDBJ whole genome shotgun (WGS) entry which is preliminary data.</text>
</comment>
<evidence type="ECO:0000256" key="1">
    <source>
        <dbReference type="SAM" id="MobiDB-lite"/>
    </source>
</evidence>
<dbReference type="Proteomes" id="UP001596523">
    <property type="component" value="Unassembled WGS sequence"/>
</dbReference>
<evidence type="ECO:0008006" key="4">
    <source>
        <dbReference type="Google" id="ProtNLM"/>
    </source>
</evidence>